<organism evidence="12 13">
    <name type="scientific">Schizosaccharomyces cryophilus (strain OY26 / ATCC MYA-4695 / CBS 11777 / NBRC 106824 / NRRL Y48691)</name>
    <name type="common">Fission yeast</name>
    <dbReference type="NCBI Taxonomy" id="653667"/>
    <lineage>
        <taxon>Eukaryota</taxon>
        <taxon>Fungi</taxon>
        <taxon>Dikarya</taxon>
        <taxon>Ascomycota</taxon>
        <taxon>Taphrinomycotina</taxon>
        <taxon>Schizosaccharomycetes</taxon>
        <taxon>Schizosaccharomycetales</taxon>
        <taxon>Schizosaccharomycetaceae</taxon>
        <taxon>Schizosaccharomyces</taxon>
    </lineage>
</organism>
<comment type="function">
    <text evidence="6">Involved in cytoplasm to vacuole transport (Cvt), pexophagy, mitophagy and nucleophagy. Recruits mitochondria for their selective degradation via autophagy (mitophagy) during starvation. Works as scaffold proteins that recruit ATG proteins to the pre-autophagosome (PAS), the site of vesicle/autophagosome formation. Required for the Cvt vesicles completion.</text>
</comment>
<dbReference type="Proteomes" id="UP000015464">
    <property type="component" value="Unassembled WGS sequence"/>
</dbReference>
<dbReference type="GO" id="GO:0000329">
    <property type="term" value="C:fungal-type vacuole membrane"/>
    <property type="evidence" value="ECO:0007669"/>
    <property type="project" value="EnsemblFungi"/>
</dbReference>
<dbReference type="GO" id="GO:0019901">
    <property type="term" value="F:protein kinase binding"/>
    <property type="evidence" value="ECO:0007669"/>
    <property type="project" value="TreeGrafter"/>
</dbReference>
<evidence type="ECO:0000259" key="11">
    <source>
        <dbReference type="Pfam" id="PF19697"/>
    </source>
</evidence>
<keyword evidence="4 6" id="KW-0072">Autophagy</keyword>
<feature type="compositionally biased region" description="Basic and acidic residues" evidence="8">
    <location>
        <begin position="610"/>
        <end position="623"/>
    </location>
</feature>
<keyword evidence="6" id="KW-0926">Vacuole</keyword>
<name>S9VXW3_SCHCR</name>
<proteinExistence type="inferred from homology"/>
<keyword evidence="6" id="KW-0472">Membrane</keyword>
<evidence type="ECO:0000313" key="12">
    <source>
        <dbReference type="EMBL" id="EPY52433.1"/>
    </source>
</evidence>
<evidence type="ECO:0000256" key="6">
    <source>
        <dbReference type="RuleBase" id="RU367075"/>
    </source>
</evidence>
<feature type="domain" description="Atg11 middle" evidence="11">
    <location>
        <begin position="519"/>
        <end position="597"/>
    </location>
</feature>
<dbReference type="Pfam" id="PF04108">
    <property type="entry name" value="ATG17_like"/>
    <property type="match status" value="1"/>
</dbReference>
<comment type="similarity">
    <text evidence="1 6">Belongs to the ATG11 family.</text>
</comment>
<dbReference type="GO" id="GO:0060090">
    <property type="term" value="F:molecular adaptor activity"/>
    <property type="evidence" value="ECO:0007669"/>
    <property type="project" value="TreeGrafter"/>
</dbReference>
<feature type="domain" description="Autophagy protein ATG17-like" evidence="9">
    <location>
        <begin position="123"/>
        <end position="417"/>
    </location>
</feature>
<dbReference type="InterPro" id="IPR040040">
    <property type="entry name" value="ATG11"/>
</dbReference>
<sequence>MRFKLNDSFSGKSWTIEDVHWTPQDLVSWIMKLDIDLSDDAKLLLPNGMSLNETLLDDDSNVVIYVLDQNLLKFSIPEGTPSLPSLEVGSFVNSLPNFEVEKDKFVSFPWKEKLLEYRQEIADFIHASYNLYEELTLHHNQMTTSLSAPTVAMNYLQRRQSGMKELLVVFYERLEKVSINDLLRDFLAMPVGSLPITTHKLLSPNWVKLDSWLNSISSQYSEAQKRVQQCIAATNSIVVSPFKEHSSMEEAYSLFQQITKFTETINCDLKDLLEHCFELAKDPTLLDSKIRVHVHHVQQLSVLVNDLHGYACSFLDSRKSSLITLKSFWLAFFKVSLKYDTLYEYLRHIAEELDRSKLIISQCQNIYSLFADILMEALRRTEWQASYNANHRSTLPIDQEKESNTRKSWLSQFSNFLFNHDQLRYLPTITRSELSAFLNNLQAEPKYQNFLHILSNRLSESLGFPNPLQGDALPSNNQEIAALQERLAIYQNRCNNLETIMLQQRHLPINTNLNDMAQPNTPRADVMDDGSQPFYRTSPSIVPLNIIRKFSQRKTSFSEGLASKYQVEVEQLRHELGEVVKRNSNLSIELNSKKERVHFLETENEELLAKYNDKPPRADDSSLRNEGSQNENPVVKLSHAFDEKQNIMSFCSVFESKVSKLQEICDVFKNEITTLRQQEELSEMAKDSQLVKKLLEEKALATQEQKKIEEVAESRREQCKVLTQKLFTLVFRCHELRTVLQECVGQAGQEVDRDGFCNGSDRQVQFSSKDLQYLYWMDNDDTDQSFQQFMNRMASLDIDSFHEFVVNVIIEAHNNELRWKREFQSNRDKALKAILESQTKVSLRNFKQGCLALFLPTRRYIQGQRIWAAFNVNAPNYYLKIQDISKLNSRDWMVGRITSIEDHVADGTIDKWLKLPMGTIWHYVDAIDERL</sequence>
<evidence type="ECO:0000256" key="2">
    <source>
        <dbReference type="ARBA" id="ARBA00022448"/>
    </source>
</evidence>
<dbReference type="GO" id="GO:1903599">
    <property type="term" value="P:positive regulation of autophagy of mitochondrion"/>
    <property type="evidence" value="ECO:0007669"/>
    <property type="project" value="UniProtKB-UniRule"/>
</dbReference>
<dbReference type="STRING" id="653667.S9VXW3"/>
<dbReference type="GO" id="GO:0061709">
    <property type="term" value="P:reticulophagy"/>
    <property type="evidence" value="ECO:0007669"/>
    <property type="project" value="TreeGrafter"/>
</dbReference>
<dbReference type="Pfam" id="PF10377">
    <property type="entry name" value="ATG11"/>
    <property type="match status" value="1"/>
</dbReference>
<feature type="coiled-coil region" evidence="7">
    <location>
        <begin position="473"/>
        <end position="500"/>
    </location>
</feature>
<evidence type="ECO:0000313" key="13">
    <source>
        <dbReference type="Proteomes" id="UP000015464"/>
    </source>
</evidence>
<dbReference type="GO" id="GO:0043539">
    <property type="term" value="F:protein serine/threonine kinase activator activity"/>
    <property type="evidence" value="ECO:0007669"/>
    <property type="project" value="EnsemblFungi"/>
</dbReference>
<keyword evidence="5 7" id="KW-0175">Coiled coil</keyword>
<keyword evidence="13" id="KW-1185">Reference proteome</keyword>
<reference evidence="12 13" key="1">
    <citation type="journal article" date="2011" name="Science">
        <title>Comparative functional genomics of the fission yeasts.</title>
        <authorList>
            <person name="Rhind N."/>
            <person name="Chen Z."/>
            <person name="Yassour M."/>
            <person name="Thompson D.A."/>
            <person name="Haas B.J."/>
            <person name="Habib N."/>
            <person name="Wapinski I."/>
            <person name="Roy S."/>
            <person name="Lin M.F."/>
            <person name="Heiman D.I."/>
            <person name="Young S.K."/>
            <person name="Furuya K."/>
            <person name="Guo Y."/>
            <person name="Pidoux A."/>
            <person name="Chen H.M."/>
            <person name="Robbertse B."/>
            <person name="Goldberg J.M."/>
            <person name="Aoki K."/>
            <person name="Bayne E.H."/>
            <person name="Berlin A.M."/>
            <person name="Desjardins C.A."/>
            <person name="Dobbs E."/>
            <person name="Dukaj L."/>
            <person name="Fan L."/>
            <person name="FitzGerald M.G."/>
            <person name="French C."/>
            <person name="Gujja S."/>
            <person name="Hansen K."/>
            <person name="Keifenheim D."/>
            <person name="Levin J.Z."/>
            <person name="Mosher R.A."/>
            <person name="Mueller C.A."/>
            <person name="Pfiffner J."/>
            <person name="Priest M."/>
            <person name="Russ C."/>
            <person name="Smialowska A."/>
            <person name="Swoboda P."/>
            <person name="Sykes S.M."/>
            <person name="Vaughn M."/>
            <person name="Vengrova S."/>
            <person name="Yoder R."/>
            <person name="Zeng Q."/>
            <person name="Allshire R."/>
            <person name="Baulcombe D."/>
            <person name="Birren B.W."/>
            <person name="Brown W."/>
            <person name="Ekwall K."/>
            <person name="Kellis M."/>
            <person name="Leatherwood J."/>
            <person name="Levin H."/>
            <person name="Margalit H."/>
            <person name="Martienssen R."/>
            <person name="Nieduszynski C.A."/>
            <person name="Spatafora J.W."/>
            <person name="Friedman N."/>
            <person name="Dalgaard J.Z."/>
            <person name="Baumann P."/>
            <person name="Niki H."/>
            <person name="Regev A."/>
            <person name="Nusbaum C."/>
        </authorList>
    </citation>
    <scope>NUCLEOTIDE SEQUENCE [LARGE SCALE GENOMIC DNA]</scope>
    <source>
        <strain evidence="13">OY26 / ATCC MYA-4695 / CBS 11777 / NBRC 106824 / NRRL Y48691</strain>
    </source>
</reference>
<dbReference type="EMBL" id="KE546989">
    <property type="protein sequence ID" value="EPY52433.1"/>
    <property type="molecule type" value="Genomic_DNA"/>
</dbReference>
<comment type="subunit">
    <text evidence="6">Homodimer.</text>
</comment>
<dbReference type="GO" id="GO:0034727">
    <property type="term" value="P:piecemeal microautophagy of the nucleus"/>
    <property type="evidence" value="ECO:0007669"/>
    <property type="project" value="TreeGrafter"/>
</dbReference>
<evidence type="ECO:0000256" key="5">
    <source>
        <dbReference type="ARBA" id="ARBA00023054"/>
    </source>
</evidence>
<dbReference type="InterPro" id="IPR019460">
    <property type="entry name" value="Atg11_C"/>
</dbReference>
<dbReference type="PANTHER" id="PTHR13222">
    <property type="entry name" value="RB1-INDUCIBLE COILED-COIL"/>
    <property type="match status" value="1"/>
</dbReference>
<dbReference type="GO" id="GO:0000423">
    <property type="term" value="P:mitophagy"/>
    <property type="evidence" value="ECO:0007669"/>
    <property type="project" value="EnsemblFungi"/>
</dbReference>
<dbReference type="GO" id="GO:0006995">
    <property type="term" value="P:cellular response to nitrogen starvation"/>
    <property type="evidence" value="ECO:0007669"/>
    <property type="project" value="EnsemblFungi"/>
</dbReference>
<comment type="subcellular location">
    <subcellularLocation>
        <location evidence="6">Preautophagosomal structure membrane</location>
        <topology evidence="6">Peripheral membrane protein</topology>
    </subcellularLocation>
    <subcellularLocation>
        <location evidence="6">Vacuole membrane</location>
        <topology evidence="6">Peripheral membrane protein</topology>
    </subcellularLocation>
    <text evidence="6">During pexophagy, accumulates in the vacuolar membrane region, where the peroxisomes contact the vacuole.</text>
</comment>
<feature type="region of interest" description="Disordered" evidence="8">
    <location>
        <begin position="610"/>
        <end position="631"/>
    </location>
</feature>
<evidence type="ECO:0000259" key="10">
    <source>
        <dbReference type="Pfam" id="PF10377"/>
    </source>
</evidence>
<gene>
    <name evidence="12" type="ORF">SPOG_01758</name>
</gene>
<dbReference type="HOGENOM" id="CLU_318616_0_0_1"/>
<feature type="coiled-coil region" evidence="7">
    <location>
        <begin position="583"/>
        <end position="610"/>
    </location>
</feature>
<evidence type="ECO:0000256" key="1">
    <source>
        <dbReference type="ARBA" id="ARBA00009729"/>
    </source>
</evidence>
<evidence type="ECO:0000256" key="4">
    <source>
        <dbReference type="ARBA" id="ARBA00023006"/>
    </source>
</evidence>
<dbReference type="GO" id="GO:0034045">
    <property type="term" value="C:phagophore assembly site membrane"/>
    <property type="evidence" value="ECO:0007669"/>
    <property type="project" value="UniProtKB-SubCell"/>
</dbReference>
<dbReference type="OMA" id="WKREFQS"/>
<protein>
    <recommendedName>
        <fullName evidence="6">Autophagy-related protein 11</fullName>
    </recommendedName>
</protein>
<dbReference type="OrthoDB" id="447953at2759"/>
<feature type="coiled-coil region" evidence="7">
    <location>
        <begin position="658"/>
        <end position="711"/>
    </location>
</feature>
<dbReference type="AlphaFoldDB" id="S9VXW3"/>
<keyword evidence="2 6" id="KW-0813">Transport</keyword>
<evidence type="ECO:0000259" key="9">
    <source>
        <dbReference type="Pfam" id="PF04108"/>
    </source>
</evidence>
<dbReference type="RefSeq" id="XP_013022316.1">
    <property type="nucleotide sequence ID" value="XM_013166862.1"/>
</dbReference>
<dbReference type="eggNOG" id="ENOG502QVZE">
    <property type="taxonomic scope" value="Eukaryota"/>
</dbReference>
<dbReference type="GO" id="GO:0015031">
    <property type="term" value="P:protein transport"/>
    <property type="evidence" value="ECO:0007669"/>
    <property type="project" value="UniProtKB-KW"/>
</dbReference>
<evidence type="ECO:0000256" key="8">
    <source>
        <dbReference type="SAM" id="MobiDB-lite"/>
    </source>
</evidence>
<dbReference type="GO" id="GO:0000045">
    <property type="term" value="P:autophagosome assembly"/>
    <property type="evidence" value="ECO:0007669"/>
    <property type="project" value="UniProtKB-UniRule"/>
</dbReference>
<dbReference type="Pfam" id="PF19697">
    <property type="entry name" value="Atg11_middle"/>
    <property type="match status" value="1"/>
</dbReference>
<dbReference type="GeneID" id="25036084"/>
<dbReference type="GO" id="GO:0034517">
    <property type="term" value="P:ribophagy"/>
    <property type="evidence" value="ECO:0007669"/>
    <property type="project" value="TreeGrafter"/>
</dbReference>
<dbReference type="PANTHER" id="PTHR13222:SF1">
    <property type="entry name" value="RB1-INDUCIBLE COILED-COIL PROTEIN 1"/>
    <property type="match status" value="1"/>
</dbReference>
<dbReference type="InterPro" id="IPR045593">
    <property type="entry name" value="Atg11_middle"/>
</dbReference>
<evidence type="ECO:0000256" key="7">
    <source>
        <dbReference type="SAM" id="Coils"/>
    </source>
</evidence>
<dbReference type="InterPro" id="IPR045326">
    <property type="entry name" value="ATG17-like_dom"/>
</dbReference>
<dbReference type="GO" id="GO:1990316">
    <property type="term" value="C:Atg1/ULK1 kinase complex"/>
    <property type="evidence" value="ECO:0007669"/>
    <property type="project" value="TreeGrafter"/>
</dbReference>
<feature type="domain" description="Autophagy-related protein 11 C-terminal" evidence="10">
    <location>
        <begin position="804"/>
        <end position="926"/>
    </location>
</feature>
<evidence type="ECO:0000256" key="3">
    <source>
        <dbReference type="ARBA" id="ARBA00022927"/>
    </source>
</evidence>
<accession>S9VXW3</accession>
<keyword evidence="3 6" id="KW-0653">Protein transport</keyword>